<accession>A0A0F9QQV2</accession>
<evidence type="ECO:0000313" key="2">
    <source>
        <dbReference type="EMBL" id="KKN07628.1"/>
    </source>
</evidence>
<feature type="compositionally biased region" description="Basic and acidic residues" evidence="1">
    <location>
        <begin position="1"/>
        <end position="23"/>
    </location>
</feature>
<organism evidence="2">
    <name type="scientific">marine sediment metagenome</name>
    <dbReference type="NCBI Taxonomy" id="412755"/>
    <lineage>
        <taxon>unclassified sequences</taxon>
        <taxon>metagenomes</taxon>
        <taxon>ecological metagenomes</taxon>
    </lineage>
</organism>
<feature type="region of interest" description="Disordered" evidence="1">
    <location>
        <begin position="1"/>
        <end position="38"/>
    </location>
</feature>
<comment type="caution">
    <text evidence="2">The sequence shown here is derived from an EMBL/GenBank/DDBJ whole genome shotgun (WGS) entry which is preliminary data.</text>
</comment>
<protein>
    <submittedName>
        <fullName evidence="2">Uncharacterized protein</fullName>
    </submittedName>
</protein>
<gene>
    <name evidence="2" type="ORF">LCGC14_1064950</name>
</gene>
<dbReference type="EMBL" id="LAZR01004547">
    <property type="protein sequence ID" value="KKN07628.1"/>
    <property type="molecule type" value="Genomic_DNA"/>
</dbReference>
<sequence>HSTGKLDDEEYKKRSKKLQSDLKKTKKKMNILDKLLKK</sequence>
<reference evidence="2" key="1">
    <citation type="journal article" date="2015" name="Nature">
        <title>Complex archaea that bridge the gap between prokaryotes and eukaryotes.</title>
        <authorList>
            <person name="Spang A."/>
            <person name="Saw J.H."/>
            <person name="Jorgensen S.L."/>
            <person name="Zaremba-Niedzwiedzka K."/>
            <person name="Martijn J."/>
            <person name="Lind A.E."/>
            <person name="van Eijk R."/>
            <person name="Schleper C."/>
            <person name="Guy L."/>
            <person name="Ettema T.J."/>
        </authorList>
    </citation>
    <scope>NUCLEOTIDE SEQUENCE</scope>
</reference>
<evidence type="ECO:0000256" key="1">
    <source>
        <dbReference type="SAM" id="MobiDB-lite"/>
    </source>
</evidence>
<dbReference type="AlphaFoldDB" id="A0A0F9QQV2"/>
<name>A0A0F9QQV2_9ZZZZ</name>
<feature type="non-terminal residue" evidence="2">
    <location>
        <position position="1"/>
    </location>
</feature>
<proteinExistence type="predicted"/>